<protein>
    <submittedName>
        <fullName evidence="4">SgcJ/EcaC family oxidoreductase</fullName>
    </submittedName>
</protein>
<sequence length="318" mass="34771">MDTGDTGDGTADQRGGRTLLRFERRLRHPPERVWRALTDPAELSAWLAEAVLEPAAGGAFELRWLNAGDAAEQTTARGTVTAFDPPRLLELDSDVHGVLRWELSPIPDGTRLVFTSDVRLPGEYLVQTLAGWHLHLDYLAEALDGARVDWANWTTARWQVHHDRYAARLGALDAVRALHRRILDGWNARDGAAFAAPFRDDGETIGFDGSLHAGRERIAAQMDRIFADHETARYVAAVRDVRLIAPGAAVLRAVAGMVPPGAADVAPAANAVQTLTASQLMGEWKVALFQNTPAAYHGRPEEAEALTAELRAILHEHT</sequence>
<dbReference type="EMBL" id="JAXCEI010000020">
    <property type="protein sequence ID" value="MFA1543628.1"/>
    <property type="molecule type" value="Genomic_DNA"/>
</dbReference>
<comment type="similarity">
    <text evidence="1">Belongs to the AHA1 family.</text>
</comment>
<organism evidence="4 5">
    <name type="scientific">Actinomadura monticuli</name>
    <dbReference type="NCBI Taxonomy" id="3097367"/>
    <lineage>
        <taxon>Bacteria</taxon>
        <taxon>Bacillati</taxon>
        <taxon>Actinomycetota</taxon>
        <taxon>Actinomycetes</taxon>
        <taxon>Streptosporangiales</taxon>
        <taxon>Thermomonosporaceae</taxon>
        <taxon>Actinomadura</taxon>
    </lineage>
</organism>
<dbReference type="NCBIfam" id="TIGR02246">
    <property type="entry name" value="SgcJ/EcaC family oxidoreductase"/>
    <property type="match status" value="1"/>
</dbReference>
<evidence type="ECO:0000259" key="3">
    <source>
        <dbReference type="Pfam" id="PF14534"/>
    </source>
</evidence>
<reference evidence="4 5" key="1">
    <citation type="submission" date="2023-11" db="EMBL/GenBank/DDBJ databases">
        <title>Actinomadura monticuli sp. nov., isolated from volcanic ash.</title>
        <authorList>
            <person name="Lee S.D."/>
            <person name="Yang H."/>
            <person name="Kim I.S."/>
        </authorList>
    </citation>
    <scope>NUCLEOTIDE SEQUENCE [LARGE SCALE GENOMIC DNA]</scope>
    <source>
        <strain evidence="4 5">DLS-62</strain>
    </source>
</reference>
<dbReference type="Proteomes" id="UP001569963">
    <property type="component" value="Unassembled WGS sequence"/>
</dbReference>
<evidence type="ECO:0000256" key="1">
    <source>
        <dbReference type="ARBA" id="ARBA00006817"/>
    </source>
</evidence>
<feature type="domain" description="DUF4440" evidence="3">
    <location>
        <begin position="175"/>
        <end position="285"/>
    </location>
</feature>
<dbReference type="InterPro" id="IPR013538">
    <property type="entry name" value="ASHA1/2-like_C"/>
</dbReference>
<dbReference type="InterPro" id="IPR011944">
    <property type="entry name" value="Steroid_delta5-4_isomerase"/>
</dbReference>
<evidence type="ECO:0000313" key="5">
    <source>
        <dbReference type="Proteomes" id="UP001569963"/>
    </source>
</evidence>
<feature type="domain" description="Activator of Hsp90 ATPase homologue 1/2-like C-terminal" evidence="2">
    <location>
        <begin position="28"/>
        <end position="143"/>
    </location>
</feature>
<keyword evidence="5" id="KW-1185">Reference proteome</keyword>
<evidence type="ECO:0000313" key="4">
    <source>
        <dbReference type="EMBL" id="MFA1543628.1"/>
    </source>
</evidence>
<dbReference type="Gene3D" id="3.30.530.20">
    <property type="match status" value="1"/>
</dbReference>
<dbReference type="RefSeq" id="WP_371954129.1">
    <property type="nucleotide sequence ID" value="NZ_JAXCEI010000020.1"/>
</dbReference>
<dbReference type="InterPro" id="IPR027843">
    <property type="entry name" value="DUF4440"/>
</dbReference>
<dbReference type="SUPFAM" id="SSF55961">
    <property type="entry name" value="Bet v1-like"/>
    <property type="match status" value="1"/>
</dbReference>
<dbReference type="InterPro" id="IPR023393">
    <property type="entry name" value="START-like_dom_sf"/>
</dbReference>
<dbReference type="SUPFAM" id="SSF54427">
    <property type="entry name" value="NTF2-like"/>
    <property type="match status" value="1"/>
</dbReference>
<evidence type="ECO:0000259" key="2">
    <source>
        <dbReference type="Pfam" id="PF08327"/>
    </source>
</evidence>
<gene>
    <name evidence="4" type="ORF">SM611_32275</name>
</gene>
<comment type="caution">
    <text evidence="4">The sequence shown here is derived from an EMBL/GenBank/DDBJ whole genome shotgun (WGS) entry which is preliminary data.</text>
</comment>
<proteinExistence type="inferred from homology"/>
<dbReference type="Pfam" id="PF08327">
    <property type="entry name" value="AHSA1"/>
    <property type="match status" value="1"/>
</dbReference>
<dbReference type="Gene3D" id="3.10.450.50">
    <property type="match status" value="1"/>
</dbReference>
<dbReference type="Pfam" id="PF14534">
    <property type="entry name" value="DUF4440"/>
    <property type="match status" value="1"/>
</dbReference>
<dbReference type="CDD" id="cd08899">
    <property type="entry name" value="SRPBCC_CalC_Aha1-like_6"/>
    <property type="match status" value="1"/>
</dbReference>
<accession>A0ABV4QKU0</accession>
<name>A0ABV4QKU0_9ACTN</name>
<dbReference type="InterPro" id="IPR032710">
    <property type="entry name" value="NTF2-like_dom_sf"/>
</dbReference>